<dbReference type="Proteomes" id="UP000319818">
    <property type="component" value="Unassembled WGS sequence"/>
</dbReference>
<comment type="caution">
    <text evidence="6">The sequence shown here is derived from an EMBL/GenBank/DDBJ whole genome shotgun (WGS) entry which is preliminary data.</text>
</comment>
<evidence type="ECO:0000256" key="3">
    <source>
        <dbReference type="ARBA" id="ARBA00022989"/>
    </source>
</evidence>
<dbReference type="GO" id="GO:0012505">
    <property type="term" value="C:endomembrane system"/>
    <property type="evidence" value="ECO:0007669"/>
    <property type="project" value="UniProtKB-SubCell"/>
</dbReference>
<evidence type="ECO:0000313" key="6">
    <source>
        <dbReference type="EMBL" id="TQM43496.1"/>
    </source>
</evidence>
<dbReference type="AlphaFoldDB" id="A0A543GBP6"/>
<evidence type="ECO:0000256" key="4">
    <source>
        <dbReference type="ARBA" id="ARBA00023136"/>
    </source>
</evidence>
<feature type="domain" description="DUF1232" evidence="5">
    <location>
        <begin position="67"/>
        <end position="102"/>
    </location>
</feature>
<evidence type="ECO:0000256" key="2">
    <source>
        <dbReference type="ARBA" id="ARBA00022692"/>
    </source>
</evidence>
<evidence type="ECO:0000256" key="1">
    <source>
        <dbReference type="ARBA" id="ARBA00004127"/>
    </source>
</evidence>
<organism evidence="6 7">
    <name type="scientific">Pseudonocardia cypriaca</name>
    <dbReference type="NCBI Taxonomy" id="882449"/>
    <lineage>
        <taxon>Bacteria</taxon>
        <taxon>Bacillati</taxon>
        <taxon>Actinomycetota</taxon>
        <taxon>Actinomycetes</taxon>
        <taxon>Pseudonocardiales</taxon>
        <taxon>Pseudonocardiaceae</taxon>
        <taxon>Pseudonocardia</taxon>
    </lineage>
</organism>
<reference evidence="6 7" key="1">
    <citation type="submission" date="2019-06" db="EMBL/GenBank/DDBJ databases">
        <title>Sequencing the genomes of 1000 actinobacteria strains.</title>
        <authorList>
            <person name="Klenk H.-P."/>
        </authorList>
    </citation>
    <scope>NUCLEOTIDE SEQUENCE [LARGE SCALE GENOMIC DNA]</scope>
    <source>
        <strain evidence="6 7">DSM 45511</strain>
    </source>
</reference>
<comment type="subcellular location">
    <subcellularLocation>
        <location evidence="1">Endomembrane system</location>
        <topology evidence="1">Multi-pass membrane protein</topology>
    </subcellularLocation>
</comment>
<sequence length="130" mass="14109">MRFYRVDPVVAISKPRRIAAFTALWRAVAQSSRPGAPSASERLRALPRMLRGAVTGRYPALSRARLGLIGLALAYLVSPIDLLPEAFLPLVGLADDGVIALWLGGAFLAETERFLAWERQQSTIVDAPPA</sequence>
<protein>
    <submittedName>
        <fullName evidence="6">Uncharacterized membrane protein YkvA (DUF1232 family)</fullName>
    </submittedName>
</protein>
<keyword evidence="3" id="KW-1133">Transmembrane helix</keyword>
<dbReference type="EMBL" id="VFPH01000001">
    <property type="protein sequence ID" value="TQM43496.1"/>
    <property type="molecule type" value="Genomic_DNA"/>
</dbReference>
<evidence type="ECO:0000313" key="7">
    <source>
        <dbReference type="Proteomes" id="UP000319818"/>
    </source>
</evidence>
<keyword evidence="4" id="KW-0472">Membrane</keyword>
<accession>A0A543GBP6</accession>
<proteinExistence type="predicted"/>
<gene>
    <name evidence="6" type="ORF">FB388_0842</name>
</gene>
<evidence type="ECO:0000259" key="5">
    <source>
        <dbReference type="Pfam" id="PF06803"/>
    </source>
</evidence>
<keyword evidence="7" id="KW-1185">Reference proteome</keyword>
<keyword evidence="2" id="KW-0812">Transmembrane</keyword>
<dbReference type="Pfam" id="PF06803">
    <property type="entry name" value="DUF1232"/>
    <property type="match status" value="1"/>
</dbReference>
<name>A0A543GBP6_9PSEU</name>
<dbReference type="InterPro" id="IPR010652">
    <property type="entry name" value="DUF1232"/>
</dbReference>